<dbReference type="EMBL" id="CP036425">
    <property type="protein sequence ID" value="QDU32315.1"/>
    <property type="molecule type" value="Genomic_DNA"/>
</dbReference>
<dbReference type="GO" id="GO:0003700">
    <property type="term" value="F:DNA-binding transcription factor activity"/>
    <property type="evidence" value="ECO:0007669"/>
    <property type="project" value="InterPro"/>
</dbReference>
<keyword evidence="2" id="KW-0238">DNA-binding</keyword>
<keyword evidence="4" id="KW-0804">Transcription</keyword>
<dbReference type="Pfam" id="PF12833">
    <property type="entry name" value="HTH_18"/>
    <property type="match status" value="1"/>
</dbReference>
<dbReference type="SUPFAM" id="SSF51215">
    <property type="entry name" value="Regulatory protein AraC"/>
    <property type="match status" value="1"/>
</dbReference>
<evidence type="ECO:0000313" key="7">
    <source>
        <dbReference type="Proteomes" id="UP000317369"/>
    </source>
</evidence>
<dbReference type="AlphaFoldDB" id="A0A517YQ15"/>
<dbReference type="PROSITE" id="PS00041">
    <property type="entry name" value="HTH_ARAC_FAMILY_1"/>
    <property type="match status" value="1"/>
</dbReference>
<evidence type="ECO:0000259" key="5">
    <source>
        <dbReference type="PROSITE" id="PS01124"/>
    </source>
</evidence>
<keyword evidence="7" id="KW-1185">Reference proteome</keyword>
<dbReference type="Proteomes" id="UP000317369">
    <property type="component" value="Chromosome"/>
</dbReference>
<dbReference type="PRINTS" id="PR00032">
    <property type="entry name" value="HTHARAC"/>
</dbReference>
<accession>A0A517YQ15</accession>
<reference evidence="6 7" key="1">
    <citation type="submission" date="2019-02" db="EMBL/GenBank/DDBJ databases">
        <title>Deep-cultivation of Planctomycetes and their phenomic and genomic characterization uncovers novel biology.</title>
        <authorList>
            <person name="Wiegand S."/>
            <person name="Jogler M."/>
            <person name="Boedeker C."/>
            <person name="Pinto D."/>
            <person name="Vollmers J."/>
            <person name="Rivas-Marin E."/>
            <person name="Kohn T."/>
            <person name="Peeters S.H."/>
            <person name="Heuer A."/>
            <person name="Rast P."/>
            <person name="Oberbeckmann S."/>
            <person name="Bunk B."/>
            <person name="Jeske O."/>
            <person name="Meyerdierks A."/>
            <person name="Storesund J.E."/>
            <person name="Kallscheuer N."/>
            <person name="Luecker S."/>
            <person name="Lage O.M."/>
            <person name="Pohl T."/>
            <person name="Merkel B.J."/>
            <person name="Hornburger P."/>
            <person name="Mueller R.-W."/>
            <person name="Bruemmer F."/>
            <person name="Labrenz M."/>
            <person name="Spormann A.M."/>
            <person name="Op den Camp H."/>
            <person name="Overmann J."/>
            <person name="Amann R."/>
            <person name="Jetten M.S.M."/>
            <person name="Mascher T."/>
            <person name="Medema M.H."/>
            <person name="Devos D.P."/>
            <person name="Kaster A.-K."/>
            <person name="Ovreas L."/>
            <person name="Rohde M."/>
            <person name="Galperin M.Y."/>
            <person name="Jogler C."/>
        </authorList>
    </citation>
    <scope>NUCLEOTIDE SEQUENCE [LARGE SCALE GENOMIC DNA]</scope>
    <source>
        <strain evidence="6 7">KS4</strain>
    </source>
</reference>
<gene>
    <name evidence="6" type="primary">nphR</name>
    <name evidence="6" type="ORF">KS4_03470</name>
</gene>
<dbReference type="RefSeq" id="WP_145073693.1">
    <property type="nucleotide sequence ID" value="NZ_CP036425.1"/>
</dbReference>
<dbReference type="Gene3D" id="1.10.10.60">
    <property type="entry name" value="Homeodomain-like"/>
    <property type="match status" value="1"/>
</dbReference>
<dbReference type="InterPro" id="IPR050204">
    <property type="entry name" value="AraC_XylS_family_regulators"/>
</dbReference>
<keyword evidence="1" id="KW-0805">Transcription regulation</keyword>
<dbReference type="InterPro" id="IPR018062">
    <property type="entry name" value="HTH_AraC-typ_CS"/>
</dbReference>
<evidence type="ECO:0000256" key="4">
    <source>
        <dbReference type="ARBA" id="ARBA00023163"/>
    </source>
</evidence>
<dbReference type="KEGG" id="pcor:KS4_03470"/>
<dbReference type="GO" id="GO:0043565">
    <property type="term" value="F:sequence-specific DNA binding"/>
    <property type="evidence" value="ECO:0007669"/>
    <property type="project" value="InterPro"/>
</dbReference>
<dbReference type="PROSITE" id="PS01124">
    <property type="entry name" value="HTH_ARAC_FAMILY_2"/>
    <property type="match status" value="1"/>
</dbReference>
<dbReference type="InterPro" id="IPR009057">
    <property type="entry name" value="Homeodomain-like_sf"/>
</dbReference>
<evidence type="ECO:0000256" key="2">
    <source>
        <dbReference type="ARBA" id="ARBA00023125"/>
    </source>
</evidence>
<evidence type="ECO:0000256" key="1">
    <source>
        <dbReference type="ARBA" id="ARBA00023015"/>
    </source>
</evidence>
<proteinExistence type="predicted"/>
<dbReference type="InterPro" id="IPR037923">
    <property type="entry name" value="HTH-like"/>
</dbReference>
<dbReference type="InterPro" id="IPR018060">
    <property type="entry name" value="HTH_AraC"/>
</dbReference>
<evidence type="ECO:0000256" key="3">
    <source>
        <dbReference type="ARBA" id="ARBA00023159"/>
    </source>
</evidence>
<organism evidence="6 7">
    <name type="scientific">Poriferisphaera corsica</name>
    <dbReference type="NCBI Taxonomy" id="2528020"/>
    <lineage>
        <taxon>Bacteria</taxon>
        <taxon>Pseudomonadati</taxon>
        <taxon>Planctomycetota</taxon>
        <taxon>Phycisphaerae</taxon>
        <taxon>Phycisphaerales</taxon>
        <taxon>Phycisphaeraceae</taxon>
        <taxon>Poriferisphaera</taxon>
    </lineage>
</organism>
<dbReference type="SMART" id="SM00342">
    <property type="entry name" value="HTH_ARAC"/>
    <property type="match status" value="1"/>
</dbReference>
<feature type="domain" description="HTH araC/xylS-type" evidence="5">
    <location>
        <begin position="221"/>
        <end position="319"/>
    </location>
</feature>
<dbReference type="InterPro" id="IPR020449">
    <property type="entry name" value="Tscrpt_reg_AraC-type_HTH"/>
</dbReference>
<sequence>MSLSAISAQHTPDIASLPAYGNPDDIFQIYPVLEMGSVAPHIHNNFYEVQYFARGNAILRHQGGDIPLRTPCLHICPPAPVWHEIVCDRSTVWTASIAIYPRLLKRDDIDVPDHHEAVMTDVFQTLLQLAQLDPPMTELKHPAARRIERLITVMSEEFRLRLPGYLVRLRSCLEELIIIAYREQHGIHVHPSIINTSTENESQSSHKLGDEIQLERDRRVANAIKWMRSNLHDVVSNKDISHSLKLTEKHFVRLFSNEVGISPQRYHLRLRLEASAEYLINTEMSVSSIAQTFGFKHPSHFHRRFREFYGSTPSLYRYFNRQQTS</sequence>
<keyword evidence="3" id="KW-0010">Activator</keyword>
<dbReference type="OrthoDB" id="9807321at2"/>
<dbReference type="PANTHER" id="PTHR46796">
    <property type="entry name" value="HTH-TYPE TRANSCRIPTIONAL ACTIVATOR RHAS-RELATED"/>
    <property type="match status" value="1"/>
</dbReference>
<protein>
    <submittedName>
        <fullName evidence="6">Transcriptional activator NphR</fullName>
    </submittedName>
</protein>
<evidence type="ECO:0000313" key="6">
    <source>
        <dbReference type="EMBL" id="QDU32315.1"/>
    </source>
</evidence>
<dbReference type="SUPFAM" id="SSF46689">
    <property type="entry name" value="Homeodomain-like"/>
    <property type="match status" value="2"/>
</dbReference>
<name>A0A517YQ15_9BACT</name>